<accession>A0A914YN64</accession>
<dbReference type="WBParaSite" id="PSU_v2.g20392.t1">
    <property type="protein sequence ID" value="PSU_v2.g20392.t1"/>
    <property type="gene ID" value="PSU_v2.g20392"/>
</dbReference>
<dbReference type="Proteomes" id="UP000887577">
    <property type="component" value="Unplaced"/>
</dbReference>
<evidence type="ECO:0000313" key="3">
    <source>
        <dbReference type="WBParaSite" id="PSU_v2.g20392.t1"/>
    </source>
</evidence>
<evidence type="ECO:0000256" key="1">
    <source>
        <dbReference type="SAM" id="SignalP"/>
    </source>
</evidence>
<keyword evidence="2" id="KW-1185">Reference proteome</keyword>
<feature type="signal peptide" evidence="1">
    <location>
        <begin position="1"/>
        <end position="21"/>
    </location>
</feature>
<feature type="chain" id="PRO_5037249131" evidence="1">
    <location>
        <begin position="22"/>
        <end position="166"/>
    </location>
</feature>
<protein>
    <submittedName>
        <fullName evidence="3">Uncharacterized protein</fullName>
    </submittedName>
</protein>
<reference evidence="3" key="1">
    <citation type="submission" date="2022-11" db="UniProtKB">
        <authorList>
            <consortium name="WormBaseParasite"/>
        </authorList>
    </citation>
    <scope>IDENTIFICATION</scope>
</reference>
<name>A0A914YN64_9BILA</name>
<dbReference type="AlphaFoldDB" id="A0A914YN64"/>
<keyword evidence="1" id="KW-0732">Signal</keyword>
<evidence type="ECO:0000313" key="2">
    <source>
        <dbReference type="Proteomes" id="UP000887577"/>
    </source>
</evidence>
<sequence>MQWQKNHVLLYFCSFLFAVNSTPIHEALIGKSSLTEESLDEFLEGMDTLGKLQRKIFANDARNHLGAPDVVIDEEMPSFAESSLAVNTSRPWALPYLFEGDIILTPDQMNNAISYAKQQLAEMDGIEIEERSKRTLISNPNLRWNSFPIPFTISRGGLSNIVSRSH</sequence>
<proteinExistence type="predicted"/>
<organism evidence="2 3">
    <name type="scientific">Panagrolaimus superbus</name>
    <dbReference type="NCBI Taxonomy" id="310955"/>
    <lineage>
        <taxon>Eukaryota</taxon>
        <taxon>Metazoa</taxon>
        <taxon>Ecdysozoa</taxon>
        <taxon>Nematoda</taxon>
        <taxon>Chromadorea</taxon>
        <taxon>Rhabditida</taxon>
        <taxon>Tylenchina</taxon>
        <taxon>Panagrolaimomorpha</taxon>
        <taxon>Panagrolaimoidea</taxon>
        <taxon>Panagrolaimidae</taxon>
        <taxon>Panagrolaimus</taxon>
    </lineage>
</organism>